<keyword evidence="2" id="KW-0964">Secreted</keyword>
<evidence type="ECO:0000256" key="1">
    <source>
        <dbReference type="ARBA" id="ARBA00022473"/>
    </source>
</evidence>
<comment type="caution">
    <text evidence="7">The sequence shown here is derived from an EMBL/GenBank/DDBJ whole genome shotgun (WGS) entry which is preliminary data.</text>
</comment>
<dbReference type="EMBL" id="QNUK01000037">
    <property type="protein sequence ID" value="KAF5906122.1"/>
    <property type="molecule type" value="Genomic_DNA"/>
</dbReference>
<proteinExistence type="predicted"/>
<dbReference type="GO" id="GO:0005576">
    <property type="term" value="C:extracellular region"/>
    <property type="evidence" value="ECO:0007669"/>
    <property type="project" value="InterPro"/>
</dbReference>
<evidence type="ECO:0000256" key="5">
    <source>
        <dbReference type="SAM" id="MobiDB-lite"/>
    </source>
</evidence>
<dbReference type="Pfam" id="PF15550">
    <property type="entry name" value="Draxin"/>
    <property type="match status" value="1"/>
</dbReference>
<dbReference type="GO" id="GO:0007411">
    <property type="term" value="P:axon guidance"/>
    <property type="evidence" value="ECO:0007669"/>
    <property type="project" value="InterPro"/>
</dbReference>
<protein>
    <submittedName>
        <fullName evidence="7">Draxin-B</fullName>
    </submittedName>
</protein>
<keyword evidence="1" id="KW-0217">Developmental protein</keyword>
<dbReference type="PANTHER" id="PTHR28610">
    <property type="entry name" value="DRAXIN"/>
    <property type="match status" value="1"/>
</dbReference>
<feature type="chain" id="PRO_5035240894" evidence="6">
    <location>
        <begin position="24"/>
        <end position="246"/>
    </location>
</feature>
<dbReference type="Proteomes" id="UP000727407">
    <property type="component" value="Unassembled WGS sequence"/>
</dbReference>
<keyword evidence="8" id="KW-1185">Reference proteome</keyword>
<dbReference type="OrthoDB" id="9931375at2759"/>
<name>A0A8J4X6J7_CLAMG</name>
<feature type="region of interest" description="Disordered" evidence="5">
    <location>
        <begin position="172"/>
        <end position="199"/>
    </location>
</feature>
<dbReference type="GO" id="GO:0016055">
    <property type="term" value="P:Wnt signaling pathway"/>
    <property type="evidence" value="ECO:0007669"/>
    <property type="project" value="InterPro"/>
</dbReference>
<evidence type="ECO:0000256" key="4">
    <source>
        <dbReference type="ARBA" id="ARBA00023180"/>
    </source>
</evidence>
<accession>A0A8J4X6J7</accession>
<feature type="non-terminal residue" evidence="7">
    <location>
        <position position="1"/>
    </location>
</feature>
<feature type="compositionally biased region" description="Basic residues" evidence="5">
    <location>
        <begin position="182"/>
        <end position="191"/>
    </location>
</feature>
<feature type="signal peptide" evidence="6">
    <location>
        <begin position="1"/>
        <end position="23"/>
    </location>
</feature>
<feature type="compositionally biased region" description="Polar residues" evidence="5">
    <location>
        <begin position="19"/>
        <end position="29"/>
    </location>
</feature>
<reference evidence="7" key="1">
    <citation type="submission" date="2020-07" db="EMBL/GenBank/DDBJ databases">
        <title>Clarias magur genome sequencing, assembly and annotation.</title>
        <authorList>
            <person name="Kushwaha B."/>
            <person name="Kumar R."/>
            <person name="Das P."/>
            <person name="Joshi C.G."/>
            <person name="Kumar D."/>
            <person name="Nagpure N.S."/>
            <person name="Pandey M."/>
            <person name="Agarwal S."/>
            <person name="Srivastava S."/>
            <person name="Singh M."/>
            <person name="Sahoo L."/>
            <person name="Jayasankar P."/>
            <person name="Meher P.K."/>
            <person name="Koringa P.G."/>
            <person name="Iquebal M.A."/>
            <person name="Das S.P."/>
            <person name="Bit A."/>
            <person name="Patnaik S."/>
            <person name="Patel N."/>
            <person name="Shah T.M."/>
            <person name="Hinsu A."/>
            <person name="Jena J.K."/>
        </authorList>
    </citation>
    <scope>NUCLEOTIDE SEQUENCE</scope>
    <source>
        <strain evidence="7">CIFAMagur01</strain>
        <tissue evidence="7">Testis</tissue>
    </source>
</reference>
<evidence type="ECO:0000313" key="8">
    <source>
        <dbReference type="Proteomes" id="UP000727407"/>
    </source>
</evidence>
<sequence length="246" mass="27282">MKSFSWRIQFTLLLAGLTLPSQSTENPGSKNVRDHEAAAPFHGSSWRRQGSRDPFSRKSMQQEDDGVGLDGLSPVRVEMGPGDWGFSLESSTGIGSPTRDVDEVYARSSNREAAALAERPASRKPVATAMPEHPPTRSPTSTKSQKTDRGNAQGEVLPTLDMALFDWTDYEDMKPEDSWPSTKKKDKKRSKNMSSGNVTVNADDVEPCDHHLDCLPGSCCDLRHHECKPHNRGLNNKCYDDCMCEE</sequence>
<evidence type="ECO:0000256" key="2">
    <source>
        <dbReference type="ARBA" id="ARBA00022525"/>
    </source>
</evidence>
<dbReference type="AlphaFoldDB" id="A0A8J4X6J7"/>
<evidence type="ECO:0000256" key="6">
    <source>
        <dbReference type="SAM" id="SignalP"/>
    </source>
</evidence>
<dbReference type="InterPro" id="IPR029094">
    <property type="entry name" value="Draxin"/>
</dbReference>
<organism evidence="7 8">
    <name type="scientific">Clarias magur</name>
    <name type="common">Asian catfish</name>
    <name type="synonym">Macropteronotus magur</name>
    <dbReference type="NCBI Taxonomy" id="1594786"/>
    <lineage>
        <taxon>Eukaryota</taxon>
        <taxon>Metazoa</taxon>
        <taxon>Chordata</taxon>
        <taxon>Craniata</taxon>
        <taxon>Vertebrata</taxon>
        <taxon>Euteleostomi</taxon>
        <taxon>Actinopterygii</taxon>
        <taxon>Neopterygii</taxon>
        <taxon>Teleostei</taxon>
        <taxon>Ostariophysi</taxon>
        <taxon>Siluriformes</taxon>
        <taxon>Clariidae</taxon>
        <taxon>Clarias</taxon>
    </lineage>
</organism>
<evidence type="ECO:0000313" key="7">
    <source>
        <dbReference type="EMBL" id="KAF5906122.1"/>
    </source>
</evidence>
<evidence type="ECO:0000256" key="3">
    <source>
        <dbReference type="ARBA" id="ARBA00022729"/>
    </source>
</evidence>
<keyword evidence="4" id="KW-0325">Glycoprotein</keyword>
<keyword evidence="3 6" id="KW-0732">Signal</keyword>
<dbReference type="PANTHER" id="PTHR28610:SF1">
    <property type="entry name" value="DRAXIN"/>
    <property type="match status" value="1"/>
</dbReference>
<feature type="region of interest" description="Disordered" evidence="5">
    <location>
        <begin position="19"/>
        <end position="158"/>
    </location>
</feature>
<gene>
    <name evidence="7" type="primary">draxin-B</name>
    <name evidence="7" type="ORF">DAT39_004187</name>
</gene>